<dbReference type="EC" id="2.7.13.3" evidence="2"/>
<feature type="domain" description="Histidine kinase" evidence="6">
    <location>
        <begin position="405"/>
        <end position="628"/>
    </location>
</feature>
<dbReference type="SUPFAM" id="SSF55785">
    <property type="entry name" value="PYP-like sensor domain (PAS domain)"/>
    <property type="match status" value="1"/>
</dbReference>
<dbReference type="SUPFAM" id="SSF55874">
    <property type="entry name" value="ATPase domain of HSP90 chaperone/DNA topoisomerase II/histidine kinase"/>
    <property type="match status" value="1"/>
</dbReference>
<proteinExistence type="predicted"/>
<dbReference type="Proteomes" id="UP000048949">
    <property type="component" value="Unassembled WGS sequence"/>
</dbReference>
<dbReference type="Gene3D" id="1.10.287.130">
    <property type="match status" value="1"/>
</dbReference>
<evidence type="ECO:0000313" key="9">
    <source>
        <dbReference type="Proteomes" id="UP000048949"/>
    </source>
</evidence>
<dbReference type="InterPro" id="IPR001789">
    <property type="entry name" value="Sig_transdc_resp-reg_receiver"/>
</dbReference>
<dbReference type="Gene3D" id="3.30.450.20">
    <property type="entry name" value="PAS domain"/>
    <property type="match status" value="1"/>
</dbReference>
<sequence length="773" mass="83516">MRFAPATQRLLRDAGLQLGLLVLGVGLVGLSTLTDIRLDETVMGVGVLLSCAALMWSVLGARRGAHSERLELLREVCEADPVRTFIVDPEGEVLFRNAMARTDPTATADAVGKDLTMAAVIRPLFANPAGVVNRLHTQATKQGTGQEDLITRQGQMRLSVQHLEGCGFVWRLEQMRPTGGVGQGDSIALPMMTVSKTDTVLFMNDACRKFLGGRPKRLGDIIRDMPLASDCIHRVATEQGHASVRVCDVAGPDGRREIFFFPVTMAQPTTLSGPEPLAVLNSLPMAVVTIGSDGIVQSANAAACLALKEDQVVGKPIAALVGGLGRDVSHWVAQAAAGHKLSKPEVLRVLNTDQDRYLEITLCQLDGMNSNSVVALINDATELKTLQAQFVQSQKMQAIGQLAGGVAHDFNNLLTAISGHCDLLLLRHDQDDEEYPDLLQIHQNANRAASLVRQLLAFSRKQNLKMEVVDLRTTLSELTHLLDRLVGEKVQLELTHDPSLGPVRADKRQLEQVLMNLVVNARDAMVDGGKITIDTEAYTVTEVQERDSAAVPIGDYAKVTVCDEGIGIPPEQLSKIFEPFFTTKKTGEGTGLGLSTAYGIVKQTGGFIFAESVVGRGASFKLLFPMFDGATVAPPLPPAAKPVEQVVQDTGVIMLVEDEAPVRAFASRALKMQGFTVIEADCAEMALEKLETMDTKIDMFLTDVVMPGLDGPTWVRQALKGRPDTRVVFVSGYAEDAFKEGEQAIPNAVFLPKPFSLSELTNTVKAQLHDEPA</sequence>
<feature type="domain" description="Response regulatory" evidence="7">
    <location>
        <begin position="652"/>
        <end position="768"/>
    </location>
</feature>
<dbReference type="Gene3D" id="3.40.50.2300">
    <property type="match status" value="1"/>
</dbReference>
<dbReference type="Gene3D" id="3.30.565.10">
    <property type="entry name" value="Histidine kinase-like ATPase, C-terminal domain"/>
    <property type="match status" value="1"/>
</dbReference>
<dbReference type="FunFam" id="1.10.287.130:FF:000037">
    <property type="entry name" value="Hybrid sensor histidine kinase/response regulator"/>
    <property type="match status" value="1"/>
</dbReference>
<dbReference type="Pfam" id="PF00072">
    <property type="entry name" value="Response_reg"/>
    <property type="match status" value="1"/>
</dbReference>
<organism evidence="8 9">
    <name type="scientific">Nereida ignava</name>
    <dbReference type="NCBI Taxonomy" id="282199"/>
    <lineage>
        <taxon>Bacteria</taxon>
        <taxon>Pseudomonadati</taxon>
        <taxon>Pseudomonadota</taxon>
        <taxon>Alphaproteobacteria</taxon>
        <taxon>Rhodobacterales</taxon>
        <taxon>Roseobacteraceae</taxon>
        <taxon>Nereida</taxon>
    </lineage>
</organism>
<dbReference type="InterPro" id="IPR035965">
    <property type="entry name" value="PAS-like_dom_sf"/>
</dbReference>
<evidence type="ECO:0000256" key="1">
    <source>
        <dbReference type="ARBA" id="ARBA00000085"/>
    </source>
</evidence>
<dbReference type="EMBL" id="CVQV01000002">
    <property type="protein sequence ID" value="CRK74199.1"/>
    <property type="molecule type" value="Genomic_DNA"/>
</dbReference>
<dbReference type="OrthoDB" id="9796100at2"/>
<keyword evidence="5" id="KW-0472">Membrane</keyword>
<feature type="transmembrane region" description="Helical" evidence="5">
    <location>
        <begin position="41"/>
        <end position="59"/>
    </location>
</feature>
<dbReference type="PANTHER" id="PTHR43065:SF42">
    <property type="entry name" value="TWO-COMPONENT SENSOR PPRA"/>
    <property type="match status" value="1"/>
</dbReference>
<dbReference type="InterPro" id="IPR003594">
    <property type="entry name" value="HATPase_dom"/>
</dbReference>
<dbReference type="SMART" id="SM00448">
    <property type="entry name" value="REC"/>
    <property type="match status" value="1"/>
</dbReference>
<accession>A0A0U1NI35</accession>
<dbReference type="Pfam" id="PF00512">
    <property type="entry name" value="HisKA"/>
    <property type="match status" value="1"/>
</dbReference>
<dbReference type="InterPro" id="IPR011006">
    <property type="entry name" value="CheY-like_superfamily"/>
</dbReference>
<evidence type="ECO:0000256" key="2">
    <source>
        <dbReference type="ARBA" id="ARBA00012438"/>
    </source>
</evidence>
<keyword evidence="9" id="KW-1185">Reference proteome</keyword>
<dbReference type="SMART" id="SM00387">
    <property type="entry name" value="HATPase_c"/>
    <property type="match status" value="1"/>
</dbReference>
<evidence type="ECO:0000313" key="8">
    <source>
        <dbReference type="EMBL" id="CRK74199.1"/>
    </source>
</evidence>
<dbReference type="RefSeq" id="WP_048597485.1">
    <property type="nucleotide sequence ID" value="NZ_CVPC01000002.1"/>
</dbReference>
<evidence type="ECO:0000256" key="3">
    <source>
        <dbReference type="ARBA" id="ARBA00022553"/>
    </source>
</evidence>
<dbReference type="SMART" id="SM00388">
    <property type="entry name" value="HisKA"/>
    <property type="match status" value="1"/>
</dbReference>
<evidence type="ECO:0000256" key="5">
    <source>
        <dbReference type="SAM" id="Phobius"/>
    </source>
</evidence>
<dbReference type="AlphaFoldDB" id="A0A0U1NI35"/>
<feature type="modified residue" description="4-aspartylphosphate" evidence="4">
    <location>
        <position position="703"/>
    </location>
</feature>
<dbReference type="PANTHER" id="PTHR43065">
    <property type="entry name" value="SENSOR HISTIDINE KINASE"/>
    <property type="match status" value="1"/>
</dbReference>
<keyword evidence="5" id="KW-1133">Transmembrane helix</keyword>
<dbReference type="Pfam" id="PF08448">
    <property type="entry name" value="PAS_4"/>
    <property type="match status" value="1"/>
</dbReference>
<gene>
    <name evidence="8" type="ORF">NIG5292_00225</name>
</gene>
<dbReference type="InterPro" id="IPR005467">
    <property type="entry name" value="His_kinase_dom"/>
</dbReference>
<evidence type="ECO:0000259" key="7">
    <source>
        <dbReference type="PROSITE" id="PS50110"/>
    </source>
</evidence>
<evidence type="ECO:0000256" key="4">
    <source>
        <dbReference type="PROSITE-ProRule" id="PRU00169"/>
    </source>
</evidence>
<keyword evidence="3 4" id="KW-0597">Phosphoprotein</keyword>
<dbReference type="PROSITE" id="PS50110">
    <property type="entry name" value="RESPONSE_REGULATORY"/>
    <property type="match status" value="1"/>
</dbReference>
<name>A0A0U1NI35_9RHOB</name>
<dbReference type="GO" id="GO:0000155">
    <property type="term" value="F:phosphorelay sensor kinase activity"/>
    <property type="evidence" value="ECO:0007669"/>
    <property type="project" value="InterPro"/>
</dbReference>
<comment type="catalytic activity">
    <reaction evidence="1">
        <text>ATP + protein L-histidine = ADP + protein N-phospho-L-histidine.</text>
        <dbReference type="EC" id="2.7.13.3"/>
    </reaction>
</comment>
<dbReference type="SUPFAM" id="SSF47384">
    <property type="entry name" value="Homodimeric domain of signal transducing histidine kinase"/>
    <property type="match status" value="1"/>
</dbReference>
<dbReference type="PROSITE" id="PS50109">
    <property type="entry name" value="HIS_KIN"/>
    <property type="match status" value="1"/>
</dbReference>
<dbReference type="InterPro" id="IPR004358">
    <property type="entry name" value="Sig_transdc_His_kin-like_C"/>
</dbReference>
<dbReference type="CDD" id="cd00082">
    <property type="entry name" value="HisKA"/>
    <property type="match status" value="1"/>
</dbReference>
<dbReference type="InterPro" id="IPR003661">
    <property type="entry name" value="HisK_dim/P_dom"/>
</dbReference>
<feature type="transmembrane region" description="Helical" evidence="5">
    <location>
        <begin position="14"/>
        <end position="34"/>
    </location>
</feature>
<dbReference type="PRINTS" id="PR00344">
    <property type="entry name" value="BCTRLSENSOR"/>
</dbReference>
<dbReference type="InterPro" id="IPR013656">
    <property type="entry name" value="PAS_4"/>
</dbReference>
<dbReference type="InterPro" id="IPR036097">
    <property type="entry name" value="HisK_dim/P_sf"/>
</dbReference>
<dbReference type="SUPFAM" id="SSF52172">
    <property type="entry name" value="CheY-like"/>
    <property type="match status" value="1"/>
</dbReference>
<dbReference type="STRING" id="282199.GCA_001049735_00225"/>
<keyword evidence="5" id="KW-0812">Transmembrane</keyword>
<evidence type="ECO:0000259" key="6">
    <source>
        <dbReference type="PROSITE" id="PS50109"/>
    </source>
</evidence>
<reference evidence="8 9" key="1">
    <citation type="submission" date="2015-04" db="EMBL/GenBank/DDBJ databases">
        <authorList>
            <person name="Syromyatnikov M.Y."/>
            <person name="Popov V.N."/>
        </authorList>
    </citation>
    <scope>NUCLEOTIDE SEQUENCE [LARGE SCALE GENOMIC DNA]</scope>
    <source>
        <strain evidence="8 9">CECT 5292</strain>
    </source>
</reference>
<protein>
    <recommendedName>
        <fullName evidence="2">histidine kinase</fullName>
        <ecNumber evidence="2">2.7.13.3</ecNumber>
    </recommendedName>
</protein>
<dbReference type="InterPro" id="IPR036890">
    <property type="entry name" value="HATPase_C_sf"/>
</dbReference>
<dbReference type="Pfam" id="PF02518">
    <property type="entry name" value="HATPase_c"/>
    <property type="match status" value="1"/>
</dbReference>